<organism evidence="2 3">
    <name type="scientific">Vanrija pseudolonga</name>
    <dbReference type="NCBI Taxonomy" id="143232"/>
    <lineage>
        <taxon>Eukaryota</taxon>
        <taxon>Fungi</taxon>
        <taxon>Dikarya</taxon>
        <taxon>Basidiomycota</taxon>
        <taxon>Agaricomycotina</taxon>
        <taxon>Tremellomycetes</taxon>
        <taxon>Trichosporonales</taxon>
        <taxon>Trichosporonaceae</taxon>
        <taxon>Vanrija</taxon>
    </lineage>
</organism>
<dbReference type="Proteomes" id="UP000827549">
    <property type="component" value="Chromosome 3"/>
</dbReference>
<accession>A0AAF0Y9L4</accession>
<keyword evidence="3" id="KW-1185">Reference proteome</keyword>
<sequence length="110" mass="11991">MPSSSQLKIYALFYALQLKAGLLNLYFYASYHGNLTLFAALLILDGVMIDYGMWCTEKWIADAREQGAAPVSDTTTPPAATSLVAPPEKQSAPPTFPSPSTRTRHLTVVL</sequence>
<dbReference type="RefSeq" id="XP_062626313.1">
    <property type="nucleotide sequence ID" value="XM_062770329.1"/>
</dbReference>
<evidence type="ECO:0000256" key="1">
    <source>
        <dbReference type="SAM" id="MobiDB-lite"/>
    </source>
</evidence>
<gene>
    <name evidence="2" type="ORF">LOC62_03G003794</name>
</gene>
<evidence type="ECO:0000313" key="3">
    <source>
        <dbReference type="Proteomes" id="UP000827549"/>
    </source>
</evidence>
<name>A0AAF0Y9L4_9TREE</name>
<feature type="region of interest" description="Disordered" evidence="1">
    <location>
        <begin position="66"/>
        <end position="110"/>
    </location>
</feature>
<dbReference type="EMBL" id="CP086716">
    <property type="protein sequence ID" value="WOO80281.1"/>
    <property type="molecule type" value="Genomic_DNA"/>
</dbReference>
<dbReference type="GeneID" id="87807035"/>
<reference evidence="2" key="1">
    <citation type="submission" date="2023-10" db="EMBL/GenBank/DDBJ databases">
        <authorList>
            <person name="Noh H."/>
        </authorList>
    </citation>
    <scope>NUCLEOTIDE SEQUENCE</scope>
    <source>
        <strain evidence="2">DUCC4014</strain>
    </source>
</reference>
<protein>
    <submittedName>
        <fullName evidence="2">Uncharacterized protein</fullName>
    </submittedName>
</protein>
<evidence type="ECO:0000313" key="2">
    <source>
        <dbReference type="EMBL" id="WOO80281.1"/>
    </source>
</evidence>
<dbReference type="AlphaFoldDB" id="A0AAF0Y9L4"/>
<proteinExistence type="predicted"/>